<dbReference type="EMBL" id="BPLR01007695">
    <property type="protein sequence ID" value="GIY18929.1"/>
    <property type="molecule type" value="Genomic_DNA"/>
</dbReference>
<keyword evidence="2" id="KW-1185">Reference proteome</keyword>
<proteinExistence type="predicted"/>
<organism evidence="1 2">
    <name type="scientific">Caerostris extrusa</name>
    <name type="common">Bark spider</name>
    <name type="synonym">Caerostris bankana</name>
    <dbReference type="NCBI Taxonomy" id="172846"/>
    <lineage>
        <taxon>Eukaryota</taxon>
        <taxon>Metazoa</taxon>
        <taxon>Ecdysozoa</taxon>
        <taxon>Arthropoda</taxon>
        <taxon>Chelicerata</taxon>
        <taxon>Arachnida</taxon>
        <taxon>Araneae</taxon>
        <taxon>Araneomorphae</taxon>
        <taxon>Entelegynae</taxon>
        <taxon>Araneoidea</taxon>
        <taxon>Araneidae</taxon>
        <taxon>Caerostris</taxon>
    </lineage>
</organism>
<reference evidence="1 2" key="1">
    <citation type="submission" date="2021-06" db="EMBL/GenBank/DDBJ databases">
        <title>Caerostris extrusa draft genome.</title>
        <authorList>
            <person name="Kono N."/>
            <person name="Arakawa K."/>
        </authorList>
    </citation>
    <scope>NUCLEOTIDE SEQUENCE [LARGE SCALE GENOMIC DNA]</scope>
</reference>
<evidence type="ECO:0000313" key="1">
    <source>
        <dbReference type="EMBL" id="GIY18929.1"/>
    </source>
</evidence>
<gene>
    <name evidence="1" type="ORF">CEXT_797231</name>
</gene>
<accession>A0AAV4RD30</accession>
<protein>
    <submittedName>
        <fullName evidence="1">Uncharacterized protein</fullName>
    </submittedName>
</protein>
<sequence>MRTKSAFVTARSFSNKNQQHINENSVKSNQHLFVPQSKIQSIPSPLPQEVFPLEKGTKYLSAISSNTQNQNCHSEYRRILSA</sequence>
<comment type="caution">
    <text evidence="1">The sequence shown here is derived from an EMBL/GenBank/DDBJ whole genome shotgun (WGS) entry which is preliminary data.</text>
</comment>
<dbReference type="Proteomes" id="UP001054945">
    <property type="component" value="Unassembled WGS sequence"/>
</dbReference>
<name>A0AAV4RD30_CAEEX</name>
<dbReference type="AlphaFoldDB" id="A0AAV4RD30"/>
<evidence type="ECO:0000313" key="2">
    <source>
        <dbReference type="Proteomes" id="UP001054945"/>
    </source>
</evidence>